<comment type="similarity">
    <text evidence="7 8">Belongs to the class I-like SAM-binding methyltransferase superfamily. C5-methyltransferase family.</text>
</comment>
<accession>A0ABT3M2A3</accession>
<dbReference type="InterPro" id="IPR029063">
    <property type="entry name" value="SAM-dependent_MTases_sf"/>
</dbReference>
<dbReference type="Gene3D" id="3.90.120.10">
    <property type="entry name" value="DNA Methylase, subunit A, domain 2"/>
    <property type="match status" value="1"/>
</dbReference>
<dbReference type="EC" id="2.1.1.37" evidence="1"/>
<dbReference type="PROSITE" id="PS51679">
    <property type="entry name" value="SAM_MT_C5"/>
    <property type="match status" value="1"/>
</dbReference>
<gene>
    <name evidence="9" type="ORF">ND812_16550</name>
</gene>
<dbReference type="Pfam" id="PF00145">
    <property type="entry name" value="DNA_methylase"/>
    <property type="match status" value="1"/>
</dbReference>
<evidence type="ECO:0000256" key="6">
    <source>
        <dbReference type="ARBA" id="ARBA00047422"/>
    </source>
</evidence>
<dbReference type="RefSeq" id="WP_265376461.1">
    <property type="nucleotide sequence ID" value="NZ_JAMQPV010000003.1"/>
</dbReference>
<comment type="caution">
    <text evidence="9">The sequence shown here is derived from an EMBL/GenBank/DDBJ whole genome shotgun (WGS) entry which is preliminary data.</text>
</comment>
<evidence type="ECO:0000256" key="4">
    <source>
        <dbReference type="ARBA" id="ARBA00022691"/>
    </source>
</evidence>
<organism evidence="9 10">
    <name type="scientific">Leptospira limi</name>
    <dbReference type="NCBI Taxonomy" id="2950023"/>
    <lineage>
        <taxon>Bacteria</taxon>
        <taxon>Pseudomonadati</taxon>
        <taxon>Spirochaetota</taxon>
        <taxon>Spirochaetia</taxon>
        <taxon>Leptospirales</taxon>
        <taxon>Leptospiraceae</taxon>
        <taxon>Leptospira</taxon>
    </lineage>
</organism>
<evidence type="ECO:0000256" key="7">
    <source>
        <dbReference type="PROSITE-ProRule" id="PRU01016"/>
    </source>
</evidence>
<comment type="catalytic activity">
    <reaction evidence="6">
        <text>a 2'-deoxycytidine in DNA + S-adenosyl-L-methionine = a 5-methyl-2'-deoxycytidine in DNA + S-adenosyl-L-homocysteine + H(+)</text>
        <dbReference type="Rhea" id="RHEA:13681"/>
        <dbReference type="Rhea" id="RHEA-COMP:11369"/>
        <dbReference type="Rhea" id="RHEA-COMP:11370"/>
        <dbReference type="ChEBI" id="CHEBI:15378"/>
        <dbReference type="ChEBI" id="CHEBI:57856"/>
        <dbReference type="ChEBI" id="CHEBI:59789"/>
        <dbReference type="ChEBI" id="CHEBI:85452"/>
        <dbReference type="ChEBI" id="CHEBI:85454"/>
        <dbReference type="EC" id="2.1.1.37"/>
    </reaction>
</comment>
<dbReference type="PANTHER" id="PTHR10629">
    <property type="entry name" value="CYTOSINE-SPECIFIC METHYLTRANSFERASE"/>
    <property type="match status" value="1"/>
</dbReference>
<evidence type="ECO:0000313" key="10">
    <source>
        <dbReference type="Proteomes" id="UP001209737"/>
    </source>
</evidence>
<name>A0ABT3M2A3_9LEPT</name>
<evidence type="ECO:0000313" key="9">
    <source>
        <dbReference type="EMBL" id="MCW7463712.1"/>
    </source>
</evidence>
<dbReference type="EMBL" id="JAMQPV010000003">
    <property type="protein sequence ID" value="MCW7463712.1"/>
    <property type="molecule type" value="Genomic_DNA"/>
</dbReference>
<dbReference type="GO" id="GO:0032259">
    <property type="term" value="P:methylation"/>
    <property type="evidence" value="ECO:0007669"/>
    <property type="project" value="UniProtKB-KW"/>
</dbReference>
<protein>
    <recommendedName>
        <fullName evidence="1">DNA (cytosine-5-)-methyltransferase</fullName>
        <ecNumber evidence="1">2.1.1.37</ecNumber>
    </recommendedName>
</protein>
<evidence type="ECO:0000256" key="2">
    <source>
        <dbReference type="ARBA" id="ARBA00022603"/>
    </source>
</evidence>
<evidence type="ECO:0000256" key="8">
    <source>
        <dbReference type="RuleBase" id="RU000416"/>
    </source>
</evidence>
<dbReference type="PRINTS" id="PR00105">
    <property type="entry name" value="C5METTRFRASE"/>
</dbReference>
<keyword evidence="2 7" id="KW-0489">Methyltransferase</keyword>
<evidence type="ECO:0000256" key="3">
    <source>
        <dbReference type="ARBA" id="ARBA00022679"/>
    </source>
</evidence>
<keyword evidence="10" id="KW-1185">Reference proteome</keyword>
<dbReference type="Proteomes" id="UP001209737">
    <property type="component" value="Unassembled WGS sequence"/>
</dbReference>
<dbReference type="NCBIfam" id="TIGR00675">
    <property type="entry name" value="dcm"/>
    <property type="match status" value="1"/>
</dbReference>
<keyword evidence="4 7" id="KW-0949">S-adenosyl-L-methionine</keyword>
<sequence length="349" mass="39740">MKDKSFKAIDFFCGAGGMTSGFRKAGVEVLAGIDIDHQCKETYEFNHPNSKFIEADIKKLKYSELEKFVSIRKMDDQMIFIGCSPCQYFSTIKTNKSKSIESKNLLNDFQRFVKHYLPGFVVIENVPGIVTSPESPLKDFVNFLKKKNYKVSMDILRLEKFGIPQTRRRFLLVASRVDYNISLPTENVNTINTVREFIHPKKGFPILKAGYRDESPNLHTVAGLSEVNLKRLSKTIKNGGDRMSYVNDVKLAVPCQYKKPKTFHDTYGRMRWDSPAPTITTKFFSISNGRFAHPTQNRALSLREGARLQTFDLSYRFIGSSIGCIARQIGNAVPPLFAMQIAKQIMNKD</sequence>
<feature type="active site" evidence="7">
    <location>
        <position position="86"/>
    </location>
</feature>
<evidence type="ECO:0000256" key="1">
    <source>
        <dbReference type="ARBA" id="ARBA00011975"/>
    </source>
</evidence>
<dbReference type="PANTHER" id="PTHR10629:SF52">
    <property type="entry name" value="DNA (CYTOSINE-5)-METHYLTRANSFERASE 1"/>
    <property type="match status" value="1"/>
</dbReference>
<dbReference type="InterPro" id="IPR050390">
    <property type="entry name" value="C5-Methyltransferase"/>
</dbReference>
<evidence type="ECO:0000256" key="5">
    <source>
        <dbReference type="ARBA" id="ARBA00022747"/>
    </source>
</evidence>
<keyword evidence="5" id="KW-0680">Restriction system</keyword>
<proteinExistence type="inferred from homology"/>
<dbReference type="Gene3D" id="3.40.50.150">
    <property type="entry name" value="Vaccinia Virus protein VP39"/>
    <property type="match status" value="1"/>
</dbReference>
<reference evidence="9 10" key="1">
    <citation type="submission" date="2022-06" db="EMBL/GenBank/DDBJ databases">
        <title>Leptospira isolates from biofilms formed at urban environments.</title>
        <authorList>
            <person name="Ribeiro P.S."/>
            <person name="Sousa T."/>
            <person name="Carvalho N."/>
            <person name="Aburjaile F."/>
            <person name="Neves F."/>
            <person name="Oliveira D."/>
            <person name="Blanco L."/>
            <person name="Lima J."/>
            <person name="Costa F."/>
            <person name="Brenig B."/>
            <person name="Soares S."/>
            <person name="Ramos R."/>
            <person name="Goes-Neto A."/>
            <person name="Matiuzzi M."/>
            <person name="Azevedo V."/>
            <person name="Ristow P."/>
        </authorList>
    </citation>
    <scope>NUCLEOTIDE SEQUENCE [LARGE SCALE GENOMIC DNA]</scope>
    <source>
        <strain evidence="9 10">VSF25</strain>
    </source>
</reference>
<keyword evidence="3 7" id="KW-0808">Transferase</keyword>
<dbReference type="InterPro" id="IPR001525">
    <property type="entry name" value="C5_MeTfrase"/>
</dbReference>
<dbReference type="GO" id="GO:0008168">
    <property type="term" value="F:methyltransferase activity"/>
    <property type="evidence" value="ECO:0007669"/>
    <property type="project" value="UniProtKB-KW"/>
</dbReference>
<dbReference type="SUPFAM" id="SSF53335">
    <property type="entry name" value="S-adenosyl-L-methionine-dependent methyltransferases"/>
    <property type="match status" value="1"/>
</dbReference>